<evidence type="ECO:0000256" key="1">
    <source>
        <dbReference type="SAM" id="Phobius"/>
    </source>
</evidence>
<feature type="non-terminal residue" evidence="2">
    <location>
        <position position="198"/>
    </location>
</feature>
<keyword evidence="1" id="KW-0472">Membrane</keyword>
<organism evidence="2">
    <name type="scientific">marine sediment metagenome</name>
    <dbReference type="NCBI Taxonomy" id="412755"/>
    <lineage>
        <taxon>unclassified sequences</taxon>
        <taxon>metagenomes</taxon>
        <taxon>ecological metagenomes</taxon>
    </lineage>
</organism>
<evidence type="ECO:0000313" key="2">
    <source>
        <dbReference type="EMBL" id="GAG12576.1"/>
    </source>
</evidence>
<dbReference type="AlphaFoldDB" id="X0WIR2"/>
<dbReference type="EMBL" id="BARS01022244">
    <property type="protein sequence ID" value="GAG12576.1"/>
    <property type="molecule type" value="Genomic_DNA"/>
</dbReference>
<feature type="transmembrane region" description="Helical" evidence="1">
    <location>
        <begin position="7"/>
        <end position="25"/>
    </location>
</feature>
<accession>X0WIR2</accession>
<proteinExistence type="predicted"/>
<feature type="transmembrane region" description="Helical" evidence="1">
    <location>
        <begin position="70"/>
        <end position="89"/>
    </location>
</feature>
<protein>
    <submittedName>
        <fullName evidence="2">Uncharacterized protein</fullName>
    </submittedName>
</protein>
<comment type="caution">
    <text evidence="2">The sequence shown here is derived from an EMBL/GenBank/DDBJ whole genome shotgun (WGS) entry which is preliminary data.</text>
</comment>
<name>X0WIR2_9ZZZZ</name>
<sequence length="198" mass="22039">MQGSAWLGLGLIGVVLLVGFIYLMLYDFPALRETASVIVSAIVFLFGLLGIREDRDFFQRLSHFLGQSRIGKAGMVATFALSLVLWGVLGRPKLQDVVCGALGCKSADVQRLAIGEFTNMTPENTEFDLLWTEGTRDVLIQKLSQVPTLQLINEASPQVTEKVKRELDFWIEGQFLKIDRAELRSRLSSRGGEYISPD</sequence>
<feature type="transmembrane region" description="Helical" evidence="1">
    <location>
        <begin position="31"/>
        <end position="49"/>
    </location>
</feature>
<keyword evidence="1" id="KW-1133">Transmembrane helix</keyword>
<reference evidence="2" key="1">
    <citation type="journal article" date="2014" name="Front. Microbiol.">
        <title>High frequency of phylogenetically diverse reductive dehalogenase-homologous genes in deep subseafloor sedimentary metagenomes.</title>
        <authorList>
            <person name="Kawai M."/>
            <person name="Futagami T."/>
            <person name="Toyoda A."/>
            <person name="Takaki Y."/>
            <person name="Nishi S."/>
            <person name="Hori S."/>
            <person name="Arai W."/>
            <person name="Tsubouchi T."/>
            <person name="Morono Y."/>
            <person name="Uchiyama I."/>
            <person name="Ito T."/>
            <person name="Fujiyama A."/>
            <person name="Inagaki F."/>
            <person name="Takami H."/>
        </authorList>
    </citation>
    <scope>NUCLEOTIDE SEQUENCE</scope>
    <source>
        <strain evidence="2">Expedition CK06-06</strain>
    </source>
</reference>
<gene>
    <name evidence="2" type="ORF">S01H1_35590</name>
</gene>
<keyword evidence="1" id="KW-0812">Transmembrane</keyword>